<proteinExistence type="predicted"/>
<gene>
    <name evidence="1" type="ORF">BN77_3904</name>
</gene>
<dbReference type="STRING" id="1211777.BN77_3904"/>
<comment type="caution">
    <text evidence="1">The sequence shown here is derived from an EMBL/GenBank/DDBJ whole genome shotgun (WGS) entry which is preliminary data.</text>
</comment>
<accession>K0PYP1</accession>
<dbReference type="EMBL" id="CANI01000027">
    <property type="protein sequence ID" value="CCM76865.1"/>
    <property type="molecule type" value="Genomic_DNA"/>
</dbReference>
<reference evidence="1 2" key="1">
    <citation type="journal article" date="2013" name="Genome Announc.">
        <title>Draft Genome Sequence of Rhizobium mesoamericanum STM3625, a Nitrogen-Fixing Symbiont of Mimosa pudica Isolated in French Guiana (South America).</title>
        <authorList>
            <person name="Moulin L."/>
            <person name="Mornico D."/>
            <person name="Melkonian R."/>
            <person name="Klonowska A."/>
        </authorList>
    </citation>
    <scope>NUCLEOTIDE SEQUENCE [LARGE SCALE GENOMIC DNA]</scope>
    <source>
        <strain evidence="1 2">STM3625</strain>
    </source>
</reference>
<dbReference type="AlphaFoldDB" id="K0PYP1"/>
<dbReference type="HOGENOM" id="CLU_2791126_0_0_5"/>
<sequence>MPATMNLRRGFLSEPVIALFVSLPKVAIGPNPARILPNRCTAGRQDIRIIGIGTIYAGTQNDDIAAPY</sequence>
<name>K0PYP1_9HYPH</name>
<keyword evidence="2" id="KW-1185">Reference proteome</keyword>
<evidence type="ECO:0000313" key="2">
    <source>
        <dbReference type="Proteomes" id="UP000009319"/>
    </source>
</evidence>
<evidence type="ECO:0000313" key="1">
    <source>
        <dbReference type="EMBL" id="CCM76865.1"/>
    </source>
</evidence>
<protein>
    <submittedName>
        <fullName evidence="1">Uncharacterized protein</fullName>
    </submittedName>
</protein>
<organism evidence="1 2">
    <name type="scientific">Rhizobium mesoamericanum STM3625</name>
    <dbReference type="NCBI Taxonomy" id="1211777"/>
    <lineage>
        <taxon>Bacteria</taxon>
        <taxon>Pseudomonadati</taxon>
        <taxon>Pseudomonadota</taxon>
        <taxon>Alphaproteobacteria</taxon>
        <taxon>Hyphomicrobiales</taxon>
        <taxon>Rhizobiaceae</taxon>
        <taxon>Rhizobium/Agrobacterium group</taxon>
        <taxon>Rhizobium</taxon>
    </lineage>
</organism>
<dbReference type="Proteomes" id="UP000009319">
    <property type="component" value="Unassembled WGS sequence"/>
</dbReference>